<dbReference type="Proteomes" id="UP001184853">
    <property type="component" value="Unassembled WGS sequence"/>
</dbReference>
<dbReference type="PROSITE" id="PS50940">
    <property type="entry name" value="CHIT_BIND_II"/>
    <property type="match status" value="1"/>
</dbReference>
<keyword evidence="4" id="KW-1185">Reference proteome</keyword>
<evidence type="ECO:0000313" key="4">
    <source>
        <dbReference type="Proteomes" id="UP001184853"/>
    </source>
</evidence>
<reference evidence="3 4" key="1">
    <citation type="submission" date="2023-07" db="EMBL/GenBank/DDBJ databases">
        <title>Sorghum-associated microbial communities from plants grown in Nebraska, USA.</title>
        <authorList>
            <person name="Schachtman D."/>
        </authorList>
    </citation>
    <scope>NUCLEOTIDE SEQUENCE [LARGE SCALE GENOMIC DNA]</scope>
    <source>
        <strain evidence="3 4">DS1709</strain>
    </source>
</reference>
<keyword evidence="1" id="KW-0732">Signal</keyword>
<dbReference type="InterPro" id="IPR002557">
    <property type="entry name" value="Chitin-bd_dom"/>
</dbReference>
<name>A0ABU1LES9_9FLAO</name>
<dbReference type="EMBL" id="JAVDQS010000005">
    <property type="protein sequence ID" value="MDR6405232.1"/>
    <property type="molecule type" value="Genomic_DNA"/>
</dbReference>
<organism evidence="3 4">
    <name type="scientific">Chryseobacterium geocarposphaerae</name>
    <dbReference type="NCBI Taxonomy" id="1416776"/>
    <lineage>
        <taxon>Bacteria</taxon>
        <taxon>Pseudomonadati</taxon>
        <taxon>Bacteroidota</taxon>
        <taxon>Flavobacteriia</taxon>
        <taxon>Flavobacteriales</taxon>
        <taxon>Weeksellaceae</taxon>
        <taxon>Chryseobacterium group</taxon>
        <taxon>Chryseobacterium</taxon>
    </lineage>
</organism>
<protein>
    <recommendedName>
        <fullName evidence="2">Chitin-binding type-2 domain-containing protein</fullName>
    </recommendedName>
</protein>
<feature type="domain" description="Chitin-binding type-2" evidence="2">
    <location>
        <begin position="696"/>
        <end position="751"/>
    </location>
</feature>
<evidence type="ECO:0000256" key="1">
    <source>
        <dbReference type="SAM" id="SignalP"/>
    </source>
</evidence>
<evidence type="ECO:0000259" key="2">
    <source>
        <dbReference type="PROSITE" id="PS50940"/>
    </source>
</evidence>
<sequence>MKNNIILLSAILLSGLASAQIGVNSPDPKATLDITAKSSTGTSRAIDGLLIPRVDRQRAQNMTNIPVSTLIYVNDITTGTQSDIAVAIDYPGYYYFDGTLWIKLNPNISGIDQDNNIYNTDGTLDTNRLVEQNDKTLAFTGTAVNAFSVDGSTLSVDAANNRVGIGTLAPNSLFQVVGGEARIGGPSSQTGTLADPILRIHSNANKEGAGGALWFNENNTGYGYYLKHNTSGGTTNGKDGLSIGTKGNVSYNPARPGIFISDYQEIGFGTSTPQQIFHIDAARDNDIFKVPTADQQKNDVVMTKEGSMGIGITEPNESAILDLSTTDKGFLPPRLTTAQRDLIKTKTAGLMVYNITTNCLEFWNASKWVSTCAAVAPIVGTVSQLVCSNPVNSGTLTAGTAASITSKISYIGGNGGAHDGQTVSSTGVTGLTATLNPANFTNGDGELTYFITGTPSASGTAVFALFVGGKGCNLSIPVSAKAAVVSDILCGTPTNNGTLTGGVAASGVSSVISYTGGNGGAYEAQTVASTGVTGLTANLLKGNVNNGTGGFFTFTITGTPSSAGTANFAITIGGKSCTFSRTVNAPAGTVGNLNCGGTVLNGTLKNNTVVAPGVTLSIPYTGGNGGSYANQSIPSTGVPGLVATLVANNFNVGSGTLVYNITGTPLGEGTAYFDINIGGRSCPAVAVTVNVLQESDVNCAAGSNDVYPYPNVNTKYIRCITLSGGATYKYIYTCPTGSLYIPSAKKCVLQP</sequence>
<dbReference type="SUPFAM" id="SSF57625">
    <property type="entry name" value="Invertebrate chitin-binding proteins"/>
    <property type="match status" value="1"/>
</dbReference>
<evidence type="ECO:0000313" key="3">
    <source>
        <dbReference type="EMBL" id="MDR6405232.1"/>
    </source>
</evidence>
<dbReference type="RefSeq" id="WP_115982658.1">
    <property type="nucleotide sequence ID" value="NZ_JAVDQS010000005.1"/>
</dbReference>
<gene>
    <name evidence="3" type="ORF">J2781_002161</name>
</gene>
<dbReference type="InterPro" id="IPR036508">
    <property type="entry name" value="Chitin-bd_dom_sf"/>
</dbReference>
<proteinExistence type="predicted"/>
<feature type="chain" id="PRO_5045095601" description="Chitin-binding type-2 domain-containing protein" evidence="1">
    <location>
        <begin position="20"/>
        <end position="751"/>
    </location>
</feature>
<accession>A0ABU1LES9</accession>
<comment type="caution">
    <text evidence="3">The sequence shown here is derived from an EMBL/GenBank/DDBJ whole genome shotgun (WGS) entry which is preliminary data.</text>
</comment>
<feature type="signal peptide" evidence="1">
    <location>
        <begin position="1"/>
        <end position="19"/>
    </location>
</feature>